<protein>
    <recommendedName>
        <fullName evidence="4">DUF4197 domain-containing protein</fullName>
    </recommendedName>
</protein>
<evidence type="ECO:0000313" key="2">
    <source>
        <dbReference type="EMBL" id="GAA4318200.1"/>
    </source>
</evidence>
<evidence type="ECO:0008006" key="4">
    <source>
        <dbReference type="Google" id="ProtNLM"/>
    </source>
</evidence>
<dbReference type="Pfam" id="PF13852">
    <property type="entry name" value="DUF4197"/>
    <property type="match status" value="1"/>
</dbReference>
<evidence type="ECO:0000313" key="3">
    <source>
        <dbReference type="Proteomes" id="UP001501207"/>
    </source>
</evidence>
<dbReference type="InterPro" id="IPR025245">
    <property type="entry name" value="DUF4197"/>
</dbReference>
<dbReference type="Proteomes" id="UP001501207">
    <property type="component" value="Unassembled WGS sequence"/>
</dbReference>
<keyword evidence="3" id="KW-1185">Reference proteome</keyword>
<name>A0ABP8G635_9BACT</name>
<feature type="chain" id="PRO_5047241604" description="DUF4197 domain-containing protein" evidence="1">
    <location>
        <begin position="27"/>
        <end position="264"/>
    </location>
</feature>
<keyword evidence="1" id="KW-0732">Signal</keyword>
<proteinExistence type="predicted"/>
<gene>
    <name evidence="2" type="ORF">GCM10023143_30760</name>
</gene>
<comment type="caution">
    <text evidence="2">The sequence shown here is derived from an EMBL/GenBank/DDBJ whole genome shotgun (WGS) entry which is preliminary data.</text>
</comment>
<evidence type="ECO:0000256" key="1">
    <source>
        <dbReference type="SAM" id="SignalP"/>
    </source>
</evidence>
<dbReference type="EMBL" id="BAABFN010000021">
    <property type="protein sequence ID" value="GAA4318200.1"/>
    <property type="molecule type" value="Genomic_DNA"/>
</dbReference>
<organism evidence="2 3">
    <name type="scientific">Compostibacter hankyongensis</name>
    <dbReference type="NCBI Taxonomy" id="1007089"/>
    <lineage>
        <taxon>Bacteria</taxon>
        <taxon>Pseudomonadati</taxon>
        <taxon>Bacteroidota</taxon>
        <taxon>Chitinophagia</taxon>
        <taxon>Chitinophagales</taxon>
        <taxon>Chitinophagaceae</taxon>
        <taxon>Compostibacter</taxon>
    </lineage>
</organism>
<reference evidence="3" key="1">
    <citation type="journal article" date="2019" name="Int. J. Syst. Evol. Microbiol.">
        <title>The Global Catalogue of Microorganisms (GCM) 10K type strain sequencing project: providing services to taxonomists for standard genome sequencing and annotation.</title>
        <authorList>
            <consortium name="The Broad Institute Genomics Platform"/>
            <consortium name="The Broad Institute Genome Sequencing Center for Infectious Disease"/>
            <person name="Wu L."/>
            <person name="Ma J."/>
        </authorList>
    </citation>
    <scope>NUCLEOTIDE SEQUENCE [LARGE SCALE GENOMIC DNA]</scope>
    <source>
        <strain evidence="3">JCM 17664</strain>
    </source>
</reference>
<accession>A0ABP8G635</accession>
<sequence length="264" mass="28829">MKQPFRYYLLFLIPAVLCMGTLPAQAQLKGILDHVLHKKDSNQPAVSGTALPSAAAPSSTEISTGVKQALEIGLQDGIKQVSAVDGFFKNALIKVVFPPEAQRIEQTLRGIGLGSLCDKAILSFNRAAESAAKEAAPIFTQALKQMTLRDATQLLLGPDTAATSYFKRTTTAELKSKFRPVIESNLEKAGATRYWGDMMNRYNQLPLVKKVNPDLSDYVTQKAIDGLFVMVAEKEKEIRGQLGARTTPLLQKVFGYAAQQKGKE</sequence>
<feature type="signal peptide" evidence="1">
    <location>
        <begin position="1"/>
        <end position="26"/>
    </location>
</feature>
<dbReference type="RefSeq" id="WP_344980969.1">
    <property type="nucleotide sequence ID" value="NZ_BAABFN010000021.1"/>
</dbReference>